<dbReference type="Gene3D" id="3.40.50.150">
    <property type="entry name" value="Vaccinia Virus protein VP39"/>
    <property type="match status" value="1"/>
</dbReference>
<gene>
    <name evidence="1" type="ORF">GQ43DRAFT_430741</name>
</gene>
<protein>
    <submittedName>
        <fullName evidence="1">Uncharacterized protein</fullName>
    </submittedName>
</protein>
<name>A0A9P4MR14_9PLEO</name>
<sequence>MGNAYREAEIIGNDPSPLQPSWVPANVKFEVDDCESQWTYNKPFNFIFCRYMVASVADWARLFGQAYENITPGGFVEFQGFDLRLYSKDSSLTKSSTTWKYCTLLIESSRKLGREACPGPRLEGWMTEAGFENVVHPTFQIPIGPWPKDKQKFLQEVEAFSMRLLTTTLQWTSDEVQTLCAKVQSELKSS</sequence>
<reference evidence="1" key="1">
    <citation type="journal article" date="2020" name="Stud. Mycol.">
        <title>101 Dothideomycetes genomes: a test case for predicting lifestyles and emergence of pathogens.</title>
        <authorList>
            <person name="Haridas S."/>
            <person name="Albert R."/>
            <person name="Binder M."/>
            <person name="Bloem J."/>
            <person name="Labutti K."/>
            <person name="Salamov A."/>
            <person name="Andreopoulos B."/>
            <person name="Baker S."/>
            <person name="Barry K."/>
            <person name="Bills G."/>
            <person name="Bluhm B."/>
            <person name="Cannon C."/>
            <person name="Castanera R."/>
            <person name="Culley D."/>
            <person name="Daum C."/>
            <person name="Ezra D."/>
            <person name="Gonzalez J."/>
            <person name="Henrissat B."/>
            <person name="Kuo A."/>
            <person name="Liang C."/>
            <person name="Lipzen A."/>
            <person name="Lutzoni F."/>
            <person name="Magnuson J."/>
            <person name="Mondo S."/>
            <person name="Nolan M."/>
            <person name="Ohm R."/>
            <person name="Pangilinan J."/>
            <person name="Park H.-J."/>
            <person name="Ramirez L."/>
            <person name="Alfaro M."/>
            <person name="Sun H."/>
            <person name="Tritt A."/>
            <person name="Yoshinaga Y."/>
            <person name="Zwiers L.-H."/>
            <person name="Turgeon B."/>
            <person name="Goodwin S."/>
            <person name="Spatafora J."/>
            <person name="Crous P."/>
            <person name="Grigoriev I."/>
        </authorList>
    </citation>
    <scope>NUCLEOTIDE SEQUENCE</scope>
    <source>
        <strain evidence="1">ATCC 74209</strain>
    </source>
</reference>
<organism evidence="1 2">
    <name type="scientific">Delitschia confertaspora ATCC 74209</name>
    <dbReference type="NCBI Taxonomy" id="1513339"/>
    <lineage>
        <taxon>Eukaryota</taxon>
        <taxon>Fungi</taxon>
        <taxon>Dikarya</taxon>
        <taxon>Ascomycota</taxon>
        <taxon>Pezizomycotina</taxon>
        <taxon>Dothideomycetes</taxon>
        <taxon>Pleosporomycetidae</taxon>
        <taxon>Pleosporales</taxon>
        <taxon>Delitschiaceae</taxon>
        <taxon>Delitschia</taxon>
    </lineage>
</organism>
<comment type="caution">
    <text evidence="1">The sequence shown here is derived from an EMBL/GenBank/DDBJ whole genome shotgun (WGS) entry which is preliminary data.</text>
</comment>
<dbReference type="Pfam" id="PF13489">
    <property type="entry name" value="Methyltransf_23"/>
    <property type="match status" value="1"/>
</dbReference>
<dbReference type="EMBL" id="ML993936">
    <property type="protein sequence ID" value="KAF2202449.1"/>
    <property type="molecule type" value="Genomic_DNA"/>
</dbReference>
<dbReference type="Proteomes" id="UP000799536">
    <property type="component" value="Unassembled WGS sequence"/>
</dbReference>
<evidence type="ECO:0000313" key="1">
    <source>
        <dbReference type="EMBL" id="KAF2202449.1"/>
    </source>
</evidence>
<dbReference type="SUPFAM" id="SSF53335">
    <property type="entry name" value="S-adenosyl-L-methionine-dependent methyltransferases"/>
    <property type="match status" value="1"/>
</dbReference>
<accession>A0A9P4MR14</accession>
<dbReference type="OrthoDB" id="2013972at2759"/>
<evidence type="ECO:0000313" key="2">
    <source>
        <dbReference type="Proteomes" id="UP000799536"/>
    </source>
</evidence>
<proteinExistence type="predicted"/>
<dbReference type="InterPro" id="IPR029063">
    <property type="entry name" value="SAM-dependent_MTases_sf"/>
</dbReference>
<keyword evidence="2" id="KW-1185">Reference proteome</keyword>
<dbReference type="AlphaFoldDB" id="A0A9P4MR14"/>